<dbReference type="PANTHER" id="PTHR24559:SF444">
    <property type="entry name" value="REVERSE TRANSCRIPTASE DOMAIN-CONTAINING PROTEIN"/>
    <property type="match status" value="1"/>
</dbReference>
<dbReference type="InterPro" id="IPR000477">
    <property type="entry name" value="RT_dom"/>
</dbReference>
<evidence type="ECO:0000313" key="3">
    <source>
        <dbReference type="Proteomes" id="UP000467841"/>
    </source>
</evidence>
<dbReference type="EMBL" id="CACVBM020001439">
    <property type="protein sequence ID" value="CAA7050069.1"/>
    <property type="molecule type" value="Genomic_DNA"/>
</dbReference>
<dbReference type="Pfam" id="PF00078">
    <property type="entry name" value="RVT_1"/>
    <property type="match status" value="1"/>
</dbReference>
<accession>A0A6D2KE60</accession>
<dbReference type="SUPFAM" id="SSF56672">
    <property type="entry name" value="DNA/RNA polymerases"/>
    <property type="match status" value="1"/>
</dbReference>
<dbReference type="Gene3D" id="3.10.10.10">
    <property type="entry name" value="HIV Type 1 Reverse Transcriptase, subunit A, domain 1"/>
    <property type="match status" value="2"/>
</dbReference>
<reference evidence="2" key="1">
    <citation type="submission" date="2020-01" db="EMBL/GenBank/DDBJ databases">
        <authorList>
            <person name="Mishra B."/>
        </authorList>
    </citation>
    <scope>NUCLEOTIDE SEQUENCE [LARGE SCALE GENOMIC DNA]</scope>
</reference>
<feature type="domain" description="Reverse transcriptase" evidence="1">
    <location>
        <begin position="227"/>
        <end position="335"/>
    </location>
</feature>
<dbReference type="PANTHER" id="PTHR24559">
    <property type="entry name" value="TRANSPOSON TY3-I GAG-POL POLYPROTEIN"/>
    <property type="match status" value="1"/>
</dbReference>
<comment type="caution">
    <text evidence="2">The sequence shown here is derived from an EMBL/GenBank/DDBJ whole genome shotgun (WGS) entry which is preliminary data.</text>
</comment>
<dbReference type="OrthoDB" id="1110257at2759"/>
<evidence type="ECO:0000259" key="1">
    <source>
        <dbReference type="Pfam" id="PF00078"/>
    </source>
</evidence>
<dbReference type="InterPro" id="IPR043502">
    <property type="entry name" value="DNA/RNA_pol_sf"/>
</dbReference>
<dbReference type="AlphaFoldDB" id="A0A6D2KE60"/>
<dbReference type="InterPro" id="IPR043128">
    <property type="entry name" value="Rev_trsase/Diguanyl_cyclase"/>
</dbReference>
<evidence type="ECO:0000313" key="2">
    <source>
        <dbReference type="EMBL" id="CAA7050069.1"/>
    </source>
</evidence>
<keyword evidence="3" id="KW-1185">Reference proteome</keyword>
<sequence length="342" mass="39046">MRFEMNKLLKKPMLDGQTYVIEDGSDLVDEVSEEMLLDDPLEVALTKAEGEYDFLNEEADGFGKMMDASGKMERLPWSESSAPKLELKTLPAGLRYAFLGPNSTYPVIVNAELNNVELALLLCELRKYRKAIGYSLDDIPGISPDLCMHRIHLEDESMTSVEHQRRLNPNLKDVVKKEIMKLLDAGVIYAISDSKWVSPVHVVPKKGGITVVKNDRNELIPTRTVTGFFQIPIHPDDQEKTTFTCPYGTYAYRRMPFGLCNAPATFQRCMMSIFTDLIEDIMEVFMDDFSVYGSSFAVCLSNLCRVLQRCEERHLVLNWEKCHFMVRDGIVLGHRISRRESR</sequence>
<dbReference type="CDD" id="cd01647">
    <property type="entry name" value="RT_LTR"/>
    <property type="match status" value="1"/>
</dbReference>
<gene>
    <name evidence="2" type="ORF">MERR_LOCUS37304</name>
</gene>
<dbReference type="InterPro" id="IPR053134">
    <property type="entry name" value="RNA-dir_DNA_polymerase"/>
</dbReference>
<protein>
    <recommendedName>
        <fullName evidence="1">Reverse transcriptase domain-containing protein</fullName>
    </recommendedName>
</protein>
<dbReference type="Gene3D" id="3.30.70.270">
    <property type="match status" value="1"/>
</dbReference>
<name>A0A6D2KE60_9BRAS</name>
<proteinExistence type="predicted"/>
<dbReference type="Proteomes" id="UP000467841">
    <property type="component" value="Unassembled WGS sequence"/>
</dbReference>
<organism evidence="2 3">
    <name type="scientific">Microthlaspi erraticum</name>
    <dbReference type="NCBI Taxonomy" id="1685480"/>
    <lineage>
        <taxon>Eukaryota</taxon>
        <taxon>Viridiplantae</taxon>
        <taxon>Streptophyta</taxon>
        <taxon>Embryophyta</taxon>
        <taxon>Tracheophyta</taxon>
        <taxon>Spermatophyta</taxon>
        <taxon>Magnoliopsida</taxon>
        <taxon>eudicotyledons</taxon>
        <taxon>Gunneridae</taxon>
        <taxon>Pentapetalae</taxon>
        <taxon>rosids</taxon>
        <taxon>malvids</taxon>
        <taxon>Brassicales</taxon>
        <taxon>Brassicaceae</taxon>
        <taxon>Coluteocarpeae</taxon>
        <taxon>Microthlaspi</taxon>
    </lineage>
</organism>